<feature type="transmembrane region" description="Helical" evidence="1">
    <location>
        <begin position="42"/>
        <end position="60"/>
    </location>
</feature>
<dbReference type="Pfam" id="PF11137">
    <property type="entry name" value="DUF2909"/>
    <property type="match status" value="1"/>
</dbReference>
<keyword evidence="3" id="KW-1185">Reference proteome</keyword>
<dbReference type="RefSeq" id="WP_201685209.1">
    <property type="nucleotide sequence ID" value="NZ_JAEQNA010000007.1"/>
</dbReference>
<dbReference type="Proteomes" id="UP000613011">
    <property type="component" value="Unassembled WGS sequence"/>
</dbReference>
<evidence type="ECO:0000313" key="2">
    <source>
        <dbReference type="EMBL" id="MBL0422131.1"/>
    </source>
</evidence>
<organism evidence="2 3">
    <name type="scientific">Ramlibacter aurantiacus</name>
    <dbReference type="NCBI Taxonomy" id="2801330"/>
    <lineage>
        <taxon>Bacteria</taxon>
        <taxon>Pseudomonadati</taxon>
        <taxon>Pseudomonadota</taxon>
        <taxon>Betaproteobacteria</taxon>
        <taxon>Burkholderiales</taxon>
        <taxon>Comamonadaceae</taxon>
        <taxon>Ramlibacter</taxon>
    </lineage>
</organism>
<dbReference type="AlphaFoldDB" id="A0A936ZR24"/>
<keyword evidence="1" id="KW-1133">Transmembrane helix</keyword>
<reference evidence="2" key="1">
    <citation type="submission" date="2021-01" db="EMBL/GenBank/DDBJ databases">
        <title>Ramlibacter sp. strain AW1 16S ribosomal RNA gene Genome sequencing and assembly.</title>
        <authorList>
            <person name="Kang M."/>
        </authorList>
    </citation>
    <scope>NUCLEOTIDE SEQUENCE</scope>
    <source>
        <strain evidence="2">AW1</strain>
    </source>
</reference>
<dbReference type="EMBL" id="JAEQNA010000007">
    <property type="protein sequence ID" value="MBL0422131.1"/>
    <property type="molecule type" value="Genomic_DNA"/>
</dbReference>
<keyword evidence="1" id="KW-0472">Membrane</keyword>
<comment type="caution">
    <text evidence="2">The sequence shown here is derived from an EMBL/GenBank/DDBJ whole genome shotgun (WGS) entry which is preliminary data.</text>
</comment>
<evidence type="ECO:0000256" key="1">
    <source>
        <dbReference type="SAM" id="Phobius"/>
    </source>
</evidence>
<gene>
    <name evidence="2" type="ORF">JI739_17415</name>
</gene>
<name>A0A936ZR24_9BURK</name>
<proteinExistence type="predicted"/>
<evidence type="ECO:0000313" key="3">
    <source>
        <dbReference type="Proteomes" id="UP000613011"/>
    </source>
</evidence>
<keyword evidence="1 2" id="KW-0812">Transmembrane</keyword>
<dbReference type="NCBIfam" id="NF033233">
    <property type="entry name" value="twin_helix"/>
    <property type="match status" value="1"/>
</dbReference>
<sequence>MKVLLIALAFAAIIGSLAAALYFMMKEGEGDKPKSGHMARALAFRVGFSILLFICILLAWKFGYLRPTGIPLSG</sequence>
<dbReference type="InterPro" id="IPR021313">
    <property type="entry name" value="DUF2909"/>
</dbReference>
<protein>
    <submittedName>
        <fullName evidence="2">Twin transmembrane helix small protein</fullName>
    </submittedName>
</protein>
<accession>A0A936ZR24</accession>